<dbReference type="Gene3D" id="3.40.50.2000">
    <property type="entry name" value="Glycogen Phosphorylase B"/>
    <property type="match status" value="1"/>
</dbReference>
<evidence type="ECO:0000313" key="3">
    <source>
        <dbReference type="Proteomes" id="UP000887566"/>
    </source>
</evidence>
<dbReference type="InterPro" id="IPR001296">
    <property type="entry name" value="Glyco_trans_1"/>
</dbReference>
<dbReference type="GO" id="GO:0004377">
    <property type="term" value="F:GDP-Man:Man(3)GlcNAc(2)-PP-Dol alpha-1,2-mannosyltransferase activity"/>
    <property type="evidence" value="ECO:0007669"/>
    <property type="project" value="InterPro"/>
</dbReference>
<dbReference type="WBParaSite" id="PSAMB.scaffold1128size35609.g11109.t1">
    <property type="protein sequence ID" value="PSAMB.scaffold1128size35609.g11109.t1"/>
    <property type="gene ID" value="PSAMB.scaffold1128size35609.g11109"/>
</dbReference>
<dbReference type="Proteomes" id="UP000887566">
    <property type="component" value="Unplaced"/>
</dbReference>
<keyword evidence="1" id="KW-0328">Glycosyltransferase</keyword>
<name>A0A914UP43_9BILA</name>
<sequence>MIGVHTMWNEHFGISVVEGMAAGNIMIASDSGGPKMDILHSLDPDRVVGFLADTAEQYAERMVDVIVGMDARSRDRIRLAARDAALRFSEEHFAQHWCDAIAPLVQ</sequence>
<organism evidence="3 4">
    <name type="scientific">Plectus sambesii</name>
    <dbReference type="NCBI Taxonomy" id="2011161"/>
    <lineage>
        <taxon>Eukaryota</taxon>
        <taxon>Metazoa</taxon>
        <taxon>Ecdysozoa</taxon>
        <taxon>Nematoda</taxon>
        <taxon>Chromadorea</taxon>
        <taxon>Plectida</taxon>
        <taxon>Plectina</taxon>
        <taxon>Plectoidea</taxon>
        <taxon>Plectidae</taxon>
        <taxon>Plectus</taxon>
    </lineage>
</organism>
<dbReference type="PANTHER" id="PTHR45919">
    <property type="entry name" value="GDP-MAN:MAN(3)GLCNAC(2)-PP-DOL ALPHA-1,2-MANNOSYLTRANSFERASE"/>
    <property type="match status" value="1"/>
</dbReference>
<dbReference type="InterPro" id="IPR038013">
    <property type="entry name" value="ALG11"/>
</dbReference>
<dbReference type="SUPFAM" id="SSF53756">
    <property type="entry name" value="UDP-Glycosyltransferase/glycogen phosphorylase"/>
    <property type="match status" value="1"/>
</dbReference>
<evidence type="ECO:0000256" key="1">
    <source>
        <dbReference type="ARBA" id="ARBA00022676"/>
    </source>
</evidence>
<reference evidence="4" key="1">
    <citation type="submission" date="2022-11" db="UniProtKB">
        <authorList>
            <consortium name="WormBaseParasite"/>
        </authorList>
    </citation>
    <scope>IDENTIFICATION</scope>
</reference>
<dbReference type="Pfam" id="PF00534">
    <property type="entry name" value="Glycos_transf_1"/>
    <property type="match status" value="1"/>
</dbReference>
<dbReference type="PANTHER" id="PTHR45919:SF1">
    <property type="entry name" value="GDP-MAN:MAN(3)GLCNAC(2)-PP-DOL ALPHA-1,2-MANNOSYLTRANSFERASE"/>
    <property type="match status" value="1"/>
</dbReference>
<dbReference type="GO" id="GO:0006487">
    <property type="term" value="P:protein N-linked glycosylation"/>
    <property type="evidence" value="ECO:0007669"/>
    <property type="project" value="TreeGrafter"/>
</dbReference>
<dbReference type="GO" id="GO:0005789">
    <property type="term" value="C:endoplasmic reticulum membrane"/>
    <property type="evidence" value="ECO:0007669"/>
    <property type="project" value="TreeGrafter"/>
</dbReference>
<proteinExistence type="predicted"/>
<protein>
    <submittedName>
        <fullName evidence="4">Glycosyl transferase family 1 domain-containing protein</fullName>
    </submittedName>
</protein>
<dbReference type="AlphaFoldDB" id="A0A914UP43"/>
<keyword evidence="1" id="KW-0808">Transferase</keyword>
<keyword evidence="3" id="KW-1185">Reference proteome</keyword>
<evidence type="ECO:0000313" key="4">
    <source>
        <dbReference type="WBParaSite" id="PSAMB.scaffold1128size35609.g11109.t1"/>
    </source>
</evidence>
<accession>A0A914UP43</accession>
<feature type="domain" description="Glycosyl transferase family 1" evidence="2">
    <location>
        <begin position="4"/>
        <end position="66"/>
    </location>
</feature>
<evidence type="ECO:0000259" key="2">
    <source>
        <dbReference type="Pfam" id="PF00534"/>
    </source>
</evidence>